<gene>
    <name evidence="2" type="ORF">CU103_19875</name>
</gene>
<dbReference type="InterPro" id="IPR050712">
    <property type="entry name" value="NAD(P)H-dep_reductase"/>
</dbReference>
<dbReference type="InterPro" id="IPR029039">
    <property type="entry name" value="Flavoprotein-like_sf"/>
</dbReference>
<dbReference type="GO" id="GO:0005829">
    <property type="term" value="C:cytosol"/>
    <property type="evidence" value="ECO:0007669"/>
    <property type="project" value="TreeGrafter"/>
</dbReference>
<dbReference type="GO" id="GO:0010181">
    <property type="term" value="F:FMN binding"/>
    <property type="evidence" value="ECO:0007669"/>
    <property type="project" value="TreeGrafter"/>
</dbReference>
<dbReference type="PANTHER" id="PTHR30543:SF21">
    <property type="entry name" value="NAD(P)H-DEPENDENT FMN REDUCTASE LOT6"/>
    <property type="match status" value="1"/>
</dbReference>
<dbReference type="PANTHER" id="PTHR30543">
    <property type="entry name" value="CHROMATE REDUCTASE"/>
    <property type="match status" value="1"/>
</dbReference>
<dbReference type="OrthoDB" id="9812295at2"/>
<reference evidence="3" key="1">
    <citation type="submission" date="2017-11" db="EMBL/GenBank/DDBJ databases">
        <authorList>
            <person name="Kuznetsova I."/>
            <person name="Sazanova A."/>
            <person name="Chirak E."/>
            <person name="Safronova V."/>
            <person name="Willems A."/>
        </authorList>
    </citation>
    <scope>NUCLEOTIDE SEQUENCE [LARGE SCALE GENOMIC DNA]</scope>
    <source>
        <strain evidence="3">CCBAU 03422</strain>
    </source>
</reference>
<dbReference type="GO" id="GO:0016491">
    <property type="term" value="F:oxidoreductase activity"/>
    <property type="evidence" value="ECO:0007669"/>
    <property type="project" value="InterPro"/>
</dbReference>
<evidence type="ECO:0000313" key="2">
    <source>
        <dbReference type="EMBL" id="PSH62241.1"/>
    </source>
</evidence>
<organism evidence="2 3">
    <name type="scientific">Phyllobacterium sophorae</name>
    <dbReference type="NCBI Taxonomy" id="1520277"/>
    <lineage>
        <taxon>Bacteria</taxon>
        <taxon>Pseudomonadati</taxon>
        <taxon>Pseudomonadota</taxon>
        <taxon>Alphaproteobacteria</taxon>
        <taxon>Hyphomicrobiales</taxon>
        <taxon>Phyllobacteriaceae</taxon>
        <taxon>Phyllobacterium</taxon>
    </lineage>
</organism>
<dbReference type="Gene3D" id="3.40.50.360">
    <property type="match status" value="1"/>
</dbReference>
<dbReference type="Proteomes" id="UP000241764">
    <property type="component" value="Unassembled WGS sequence"/>
</dbReference>
<dbReference type="AlphaFoldDB" id="A0A2P7B701"/>
<dbReference type="RefSeq" id="WP_106665910.1">
    <property type="nucleotide sequence ID" value="NZ_PGGM01000010.1"/>
</dbReference>
<accession>A0A2P7B701</accession>
<name>A0A2P7B701_9HYPH</name>
<dbReference type="SUPFAM" id="SSF52218">
    <property type="entry name" value="Flavoproteins"/>
    <property type="match status" value="1"/>
</dbReference>
<evidence type="ECO:0000313" key="3">
    <source>
        <dbReference type="Proteomes" id="UP000241764"/>
    </source>
</evidence>
<keyword evidence="3" id="KW-1185">Reference proteome</keyword>
<proteinExistence type="predicted"/>
<comment type="caution">
    <text evidence="2">The sequence shown here is derived from an EMBL/GenBank/DDBJ whole genome shotgun (WGS) entry which is preliminary data.</text>
</comment>
<evidence type="ECO:0000259" key="1">
    <source>
        <dbReference type="Pfam" id="PF03358"/>
    </source>
</evidence>
<protein>
    <submittedName>
        <fullName evidence="2">NADPH-dependent FMN reductase</fullName>
    </submittedName>
</protein>
<feature type="domain" description="NADPH-dependent FMN reductase-like" evidence="1">
    <location>
        <begin position="10"/>
        <end position="152"/>
    </location>
</feature>
<dbReference type="EMBL" id="PGGM01000010">
    <property type="protein sequence ID" value="PSH62241.1"/>
    <property type="molecule type" value="Genomic_DNA"/>
</dbReference>
<sequence length="196" mass="21780">MTDRREINAIGLCGSLRRGSYNMLALRAAQKLAPHGMTVSIESIAEIPLYNEDLRTTDTPDAVVILKNKIAAADAILLVSPEYNYSIPGVLKNALDWLSRPPEPPFNGKPVAIMGASIGHLGTARGQYHLRQVLVYMNTFTLNKPEVFIGQADRKFDANGHLIDETTIRHIAEQLKSLDQLVRRLNPERFALSLNH</sequence>
<dbReference type="InterPro" id="IPR005025">
    <property type="entry name" value="FMN_Rdtase-like_dom"/>
</dbReference>
<dbReference type="Pfam" id="PF03358">
    <property type="entry name" value="FMN_red"/>
    <property type="match status" value="1"/>
</dbReference>